<proteinExistence type="predicted"/>
<dbReference type="AlphaFoldDB" id="A0A9X2SXE5"/>
<dbReference type="Pfam" id="PF04014">
    <property type="entry name" value="MazE_antitoxin"/>
    <property type="match status" value="1"/>
</dbReference>
<keyword evidence="3" id="KW-1185">Reference proteome</keyword>
<accession>A0A9X2SXE5</accession>
<dbReference type="RefSeq" id="WP_258421607.1">
    <property type="nucleotide sequence ID" value="NZ_JANSUY010000001.1"/>
</dbReference>
<sequence length="96" mass="10906">METKVRKIGNSSGVILPKTLIEKYNLTDVVIEDNGDGIVIRPANTSMFQVKLAEVKRNKEEIYAKMGEQAGEERINDFYSKEEIEFGNIDLEILDL</sequence>
<dbReference type="SMART" id="SM00966">
    <property type="entry name" value="SpoVT_AbrB"/>
    <property type="match status" value="1"/>
</dbReference>
<dbReference type="SUPFAM" id="SSF89447">
    <property type="entry name" value="AbrB/MazE/MraZ-like"/>
    <property type="match status" value="1"/>
</dbReference>
<protein>
    <recommendedName>
        <fullName evidence="1">SpoVT-AbrB domain-containing protein</fullName>
    </recommendedName>
</protein>
<evidence type="ECO:0000313" key="3">
    <source>
        <dbReference type="Proteomes" id="UP001142175"/>
    </source>
</evidence>
<dbReference type="InterPro" id="IPR037914">
    <property type="entry name" value="SpoVT-AbrB_sf"/>
</dbReference>
<dbReference type="EMBL" id="JANSUY010000001">
    <property type="protein sequence ID" value="MCR9013712.1"/>
    <property type="molecule type" value="Genomic_DNA"/>
</dbReference>
<dbReference type="Gene3D" id="2.10.260.10">
    <property type="match status" value="1"/>
</dbReference>
<feature type="domain" description="SpoVT-AbrB" evidence="1">
    <location>
        <begin position="6"/>
        <end position="48"/>
    </location>
</feature>
<evidence type="ECO:0000313" key="2">
    <source>
        <dbReference type="EMBL" id="MCR9013712.1"/>
    </source>
</evidence>
<gene>
    <name evidence="2" type="ORF">NU887_01630</name>
</gene>
<organism evidence="2 3">
    <name type="scientific">Aquiflexum gelatinilyticum</name>
    <dbReference type="NCBI Taxonomy" id="2961943"/>
    <lineage>
        <taxon>Bacteria</taxon>
        <taxon>Pseudomonadati</taxon>
        <taxon>Bacteroidota</taxon>
        <taxon>Cytophagia</taxon>
        <taxon>Cytophagales</taxon>
        <taxon>Cyclobacteriaceae</taxon>
        <taxon>Aquiflexum</taxon>
    </lineage>
</organism>
<evidence type="ECO:0000259" key="1">
    <source>
        <dbReference type="SMART" id="SM00966"/>
    </source>
</evidence>
<reference evidence="2" key="1">
    <citation type="submission" date="2022-08" db="EMBL/GenBank/DDBJ databases">
        <authorList>
            <person name="Zhang D."/>
        </authorList>
    </citation>
    <scope>NUCLEOTIDE SEQUENCE</scope>
    <source>
        <strain evidence="2">XJ19-11</strain>
    </source>
</reference>
<dbReference type="Proteomes" id="UP001142175">
    <property type="component" value="Unassembled WGS sequence"/>
</dbReference>
<dbReference type="InterPro" id="IPR007159">
    <property type="entry name" value="SpoVT-AbrB_dom"/>
</dbReference>
<comment type="caution">
    <text evidence="2">The sequence shown here is derived from an EMBL/GenBank/DDBJ whole genome shotgun (WGS) entry which is preliminary data.</text>
</comment>
<dbReference type="GO" id="GO:0003677">
    <property type="term" value="F:DNA binding"/>
    <property type="evidence" value="ECO:0007669"/>
    <property type="project" value="InterPro"/>
</dbReference>
<name>A0A9X2SXE5_9BACT</name>